<dbReference type="Proteomes" id="UP000029736">
    <property type="component" value="Unassembled WGS sequence"/>
</dbReference>
<sequence length="86" mass="9846">MSAVEIRAEIQSYLEQVKDERFLKVVHSMLDTYVKEQENEIVGYRTSTHEPVYKNELAAELDAAVAAVEAGDFITLEELQAEVEKW</sequence>
<evidence type="ECO:0000313" key="2">
    <source>
        <dbReference type="Proteomes" id="UP000029736"/>
    </source>
</evidence>
<dbReference type="EMBL" id="JPOS01000029">
    <property type="protein sequence ID" value="KGE87956.1"/>
    <property type="molecule type" value="Genomic_DNA"/>
</dbReference>
<name>A0A098S784_9BACT</name>
<proteinExistence type="predicted"/>
<dbReference type="OrthoDB" id="1446355at2"/>
<protein>
    <submittedName>
        <fullName evidence="1">Uncharacterized protein</fullName>
    </submittedName>
</protein>
<reference evidence="1 2" key="1">
    <citation type="journal article" date="2014" name="Int. J. Syst. Evol. Microbiol.">
        <title>Phaeodactylibacter xiamenensis gen. nov., sp. nov., a member of the family Saprospiraceae isolated from the marine alga Phaeodactylum tricornutum.</title>
        <authorList>
            <person name="Chen Z.Jr."/>
            <person name="Lei X."/>
            <person name="Lai Q."/>
            <person name="Li Y."/>
            <person name="Zhang B."/>
            <person name="Zhang J."/>
            <person name="Zhang H."/>
            <person name="Yang L."/>
            <person name="Zheng W."/>
            <person name="Tian Y."/>
            <person name="Yu Z."/>
            <person name="Xu H.Jr."/>
            <person name="Zheng T."/>
        </authorList>
    </citation>
    <scope>NUCLEOTIDE SEQUENCE [LARGE SCALE GENOMIC DNA]</scope>
    <source>
        <strain evidence="1 2">KD52</strain>
    </source>
</reference>
<dbReference type="AlphaFoldDB" id="A0A098S784"/>
<dbReference type="STRING" id="1524460.IX84_12625"/>
<keyword evidence="2" id="KW-1185">Reference proteome</keyword>
<comment type="caution">
    <text evidence="1">The sequence shown here is derived from an EMBL/GenBank/DDBJ whole genome shotgun (WGS) entry which is preliminary data.</text>
</comment>
<evidence type="ECO:0000313" key="1">
    <source>
        <dbReference type="EMBL" id="KGE87956.1"/>
    </source>
</evidence>
<gene>
    <name evidence="1" type="ORF">IX84_12625</name>
</gene>
<dbReference type="RefSeq" id="WP_044220657.1">
    <property type="nucleotide sequence ID" value="NZ_JPOS01000029.1"/>
</dbReference>
<organism evidence="1 2">
    <name type="scientific">Phaeodactylibacter xiamenensis</name>
    <dbReference type="NCBI Taxonomy" id="1524460"/>
    <lineage>
        <taxon>Bacteria</taxon>
        <taxon>Pseudomonadati</taxon>
        <taxon>Bacteroidota</taxon>
        <taxon>Saprospiria</taxon>
        <taxon>Saprospirales</taxon>
        <taxon>Haliscomenobacteraceae</taxon>
        <taxon>Phaeodactylibacter</taxon>
    </lineage>
</organism>
<accession>A0A098S784</accession>